<dbReference type="GO" id="GO:0044732">
    <property type="term" value="C:mitotic spindle pole body"/>
    <property type="evidence" value="ECO:0007669"/>
    <property type="project" value="TreeGrafter"/>
</dbReference>
<keyword evidence="13" id="KW-0539">Nucleus</keyword>
<organism evidence="18 19">
    <name type="scientific">Massariosphaeria phaeospora</name>
    <dbReference type="NCBI Taxonomy" id="100035"/>
    <lineage>
        <taxon>Eukaryota</taxon>
        <taxon>Fungi</taxon>
        <taxon>Dikarya</taxon>
        <taxon>Ascomycota</taxon>
        <taxon>Pezizomycotina</taxon>
        <taxon>Dothideomycetes</taxon>
        <taxon>Pleosporomycetidae</taxon>
        <taxon>Pleosporales</taxon>
        <taxon>Pleosporales incertae sedis</taxon>
        <taxon>Massariosphaeria</taxon>
    </lineage>
</organism>
<evidence type="ECO:0000256" key="5">
    <source>
        <dbReference type="ARBA" id="ARBA00020261"/>
    </source>
</evidence>
<dbReference type="GO" id="GO:0005876">
    <property type="term" value="C:spindle microtubule"/>
    <property type="evidence" value="ECO:0007669"/>
    <property type="project" value="TreeGrafter"/>
</dbReference>
<sequence>MSTQRASTLHNAAASTATATGPPPLAQKSYFEQQRELLIGEIAQSLEHVLHNMNRLNRSLEEVVQVGNEFSPVEALWSQFENVMARDSAEGGVGGSGRQEGGKGEGDGDADGEEDGETEVDAGK</sequence>
<dbReference type="AlphaFoldDB" id="A0A7C8IC02"/>
<evidence type="ECO:0000256" key="4">
    <source>
        <dbReference type="ARBA" id="ARBA00010146"/>
    </source>
</evidence>
<keyword evidence="15" id="KW-0137">Centromere</keyword>
<keyword evidence="11" id="KW-0995">Kinetochore</keyword>
<evidence type="ECO:0000256" key="16">
    <source>
        <dbReference type="ARBA" id="ARBA00030566"/>
    </source>
</evidence>
<dbReference type="Pfam" id="PF08649">
    <property type="entry name" value="DASH_Dad1"/>
    <property type="match status" value="1"/>
</dbReference>
<dbReference type="GO" id="GO:0051301">
    <property type="term" value="P:cell division"/>
    <property type="evidence" value="ECO:0007669"/>
    <property type="project" value="UniProtKB-KW"/>
</dbReference>
<feature type="region of interest" description="Disordered" evidence="17">
    <location>
        <begin position="1"/>
        <end position="26"/>
    </location>
</feature>
<comment type="similarity">
    <text evidence="4">Belongs to the DASH complex DAD1 family.</text>
</comment>
<protein>
    <recommendedName>
        <fullName evidence="5">DASH complex subunit DAD1</fullName>
    </recommendedName>
    <alternativeName>
        <fullName evidence="16">Outer kinetochore protein DAD1</fullName>
    </alternativeName>
</protein>
<keyword evidence="8" id="KW-0132">Cell division</keyword>
<evidence type="ECO:0000256" key="1">
    <source>
        <dbReference type="ARBA" id="ARBA00004123"/>
    </source>
</evidence>
<evidence type="ECO:0000256" key="6">
    <source>
        <dbReference type="ARBA" id="ARBA00022454"/>
    </source>
</evidence>
<dbReference type="InterPro" id="IPR013958">
    <property type="entry name" value="DASH_Dad1"/>
</dbReference>
<keyword evidence="14" id="KW-0131">Cell cycle</keyword>
<feature type="region of interest" description="Disordered" evidence="17">
    <location>
        <begin position="87"/>
        <end position="124"/>
    </location>
</feature>
<evidence type="ECO:0000256" key="8">
    <source>
        <dbReference type="ARBA" id="ARBA00022618"/>
    </source>
</evidence>
<evidence type="ECO:0000256" key="14">
    <source>
        <dbReference type="ARBA" id="ARBA00023306"/>
    </source>
</evidence>
<evidence type="ECO:0000256" key="10">
    <source>
        <dbReference type="ARBA" id="ARBA00022776"/>
    </source>
</evidence>
<comment type="caution">
    <text evidence="18">The sequence shown here is derived from an EMBL/GenBank/DDBJ whole genome shotgun (WGS) entry which is preliminary data.</text>
</comment>
<evidence type="ECO:0000256" key="17">
    <source>
        <dbReference type="SAM" id="MobiDB-lite"/>
    </source>
</evidence>
<dbReference type="PANTHER" id="PTHR28025:SF1">
    <property type="entry name" value="DASH COMPLEX SUBUNIT DAD1"/>
    <property type="match status" value="1"/>
</dbReference>
<gene>
    <name evidence="18" type="ORF">BDV95DRAFT_604838</name>
</gene>
<name>A0A7C8IC02_9PLEO</name>
<evidence type="ECO:0000256" key="15">
    <source>
        <dbReference type="ARBA" id="ARBA00023328"/>
    </source>
</evidence>
<evidence type="ECO:0000313" key="18">
    <source>
        <dbReference type="EMBL" id="KAF2873331.1"/>
    </source>
</evidence>
<evidence type="ECO:0000256" key="2">
    <source>
        <dbReference type="ARBA" id="ARBA00004186"/>
    </source>
</evidence>
<evidence type="ECO:0000256" key="3">
    <source>
        <dbReference type="ARBA" id="ARBA00004629"/>
    </source>
</evidence>
<dbReference type="GO" id="GO:0042729">
    <property type="term" value="C:DASH complex"/>
    <property type="evidence" value="ECO:0007669"/>
    <property type="project" value="InterPro"/>
</dbReference>
<feature type="compositionally biased region" description="Acidic residues" evidence="17">
    <location>
        <begin position="107"/>
        <end position="124"/>
    </location>
</feature>
<dbReference type="PANTHER" id="PTHR28025">
    <property type="entry name" value="DASH COMPLEX SUBUNIT DAD1"/>
    <property type="match status" value="1"/>
</dbReference>
<evidence type="ECO:0000256" key="7">
    <source>
        <dbReference type="ARBA" id="ARBA00022490"/>
    </source>
</evidence>
<evidence type="ECO:0000256" key="11">
    <source>
        <dbReference type="ARBA" id="ARBA00022838"/>
    </source>
</evidence>
<dbReference type="OrthoDB" id="5566853at2759"/>
<dbReference type="EMBL" id="JAADJZ010000007">
    <property type="protein sequence ID" value="KAF2873331.1"/>
    <property type="molecule type" value="Genomic_DNA"/>
</dbReference>
<dbReference type="Proteomes" id="UP000481861">
    <property type="component" value="Unassembled WGS sequence"/>
</dbReference>
<comment type="subcellular location">
    <subcellularLocation>
        <location evidence="3">Chromosome</location>
        <location evidence="3">Centromere</location>
        <location evidence="3">Kinetochore</location>
    </subcellularLocation>
    <subcellularLocation>
        <location evidence="2">Cytoplasm</location>
        <location evidence="2">Cytoskeleton</location>
        <location evidence="2">Spindle</location>
    </subcellularLocation>
    <subcellularLocation>
        <location evidence="1">Nucleus</location>
    </subcellularLocation>
</comment>
<keyword evidence="10" id="KW-0498">Mitosis</keyword>
<dbReference type="GO" id="GO:0051010">
    <property type="term" value="F:microtubule plus-end binding"/>
    <property type="evidence" value="ECO:0007669"/>
    <property type="project" value="TreeGrafter"/>
</dbReference>
<keyword evidence="12" id="KW-0206">Cytoskeleton</keyword>
<evidence type="ECO:0000256" key="12">
    <source>
        <dbReference type="ARBA" id="ARBA00023212"/>
    </source>
</evidence>
<keyword evidence="6" id="KW-0158">Chromosome</keyword>
<accession>A0A7C8IC02</accession>
<keyword evidence="7" id="KW-0963">Cytoplasm</keyword>
<keyword evidence="19" id="KW-1185">Reference proteome</keyword>
<evidence type="ECO:0000256" key="9">
    <source>
        <dbReference type="ARBA" id="ARBA00022701"/>
    </source>
</evidence>
<reference evidence="18 19" key="1">
    <citation type="submission" date="2020-01" db="EMBL/GenBank/DDBJ databases">
        <authorList>
            <consortium name="DOE Joint Genome Institute"/>
            <person name="Haridas S."/>
            <person name="Albert R."/>
            <person name="Binder M."/>
            <person name="Bloem J."/>
            <person name="Labutti K."/>
            <person name="Salamov A."/>
            <person name="Andreopoulos B."/>
            <person name="Baker S.E."/>
            <person name="Barry K."/>
            <person name="Bills G."/>
            <person name="Bluhm B.H."/>
            <person name="Cannon C."/>
            <person name="Castanera R."/>
            <person name="Culley D.E."/>
            <person name="Daum C."/>
            <person name="Ezra D."/>
            <person name="Gonzalez J.B."/>
            <person name="Henrissat B."/>
            <person name="Kuo A."/>
            <person name="Liang C."/>
            <person name="Lipzen A."/>
            <person name="Lutzoni F."/>
            <person name="Magnuson J."/>
            <person name="Mondo S."/>
            <person name="Nolan M."/>
            <person name="Ohm R."/>
            <person name="Pangilinan J."/>
            <person name="Park H.-J.H."/>
            <person name="Ramirez L."/>
            <person name="Alfaro M."/>
            <person name="Sun H."/>
            <person name="Tritt A."/>
            <person name="Yoshinaga Y."/>
            <person name="Zwiers L.-H.L."/>
            <person name="Turgeon B.G."/>
            <person name="Goodwin S.B."/>
            <person name="Spatafora J.W."/>
            <person name="Crous P.W."/>
            <person name="Grigoriev I.V."/>
        </authorList>
    </citation>
    <scope>NUCLEOTIDE SEQUENCE [LARGE SCALE GENOMIC DNA]</scope>
    <source>
        <strain evidence="18 19">CBS 611.86</strain>
    </source>
</reference>
<dbReference type="GO" id="GO:0072686">
    <property type="term" value="C:mitotic spindle"/>
    <property type="evidence" value="ECO:0007669"/>
    <property type="project" value="InterPro"/>
</dbReference>
<evidence type="ECO:0000313" key="19">
    <source>
        <dbReference type="Proteomes" id="UP000481861"/>
    </source>
</evidence>
<proteinExistence type="inferred from homology"/>
<evidence type="ECO:0000256" key="13">
    <source>
        <dbReference type="ARBA" id="ARBA00023242"/>
    </source>
</evidence>
<feature type="compositionally biased region" description="Low complexity" evidence="17">
    <location>
        <begin position="1"/>
        <end position="20"/>
    </location>
</feature>
<keyword evidence="9" id="KW-0493">Microtubule</keyword>